<feature type="transmembrane region" description="Helical" evidence="1">
    <location>
        <begin position="232"/>
        <end position="251"/>
    </location>
</feature>
<dbReference type="Proteomes" id="UP000198287">
    <property type="component" value="Unassembled WGS sequence"/>
</dbReference>
<keyword evidence="3" id="KW-1185">Reference proteome</keyword>
<accession>A0A226E6W0</accession>
<keyword evidence="1" id="KW-0472">Membrane</keyword>
<dbReference type="AlphaFoldDB" id="A0A226E6W0"/>
<evidence type="ECO:0000313" key="3">
    <source>
        <dbReference type="Proteomes" id="UP000198287"/>
    </source>
</evidence>
<feature type="transmembrane region" description="Helical" evidence="1">
    <location>
        <begin position="84"/>
        <end position="117"/>
    </location>
</feature>
<comment type="caution">
    <text evidence="2">The sequence shown here is derived from an EMBL/GenBank/DDBJ whole genome shotgun (WGS) entry which is preliminary data.</text>
</comment>
<evidence type="ECO:0000313" key="2">
    <source>
        <dbReference type="EMBL" id="OXA53335.1"/>
    </source>
</evidence>
<reference evidence="2 3" key="1">
    <citation type="submission" date="2015-12" db="EMBL/GenBank/DDBJ databases">
        <title>The genome of Folsomia candida.</title>
        <authorList>
            <person name="Faddeeva A."/>
            <person name="Derks M.F."/>
            <person name="Anvar Y."/>
            <person name="Smit S."/>
            <person name="Van Straalen N."/>
            <person name="Roelofs D."/>
        </authorList>
    </citation>
    <scope>NUCLEOTIDE SEQUENCE [LARGE SCALE GENOMIC DNA]</scope>
    <source>
        <strain evidence="2 3">VU population</strain>
        <tissue evidence="2">Whole body</tissue>
    </source>
</reference>
<keyword evidence="1" id="KW-0812">Transmembrane</keyword>
<evidence type="ECO:0000256" key="1">
    <source>
        <dbReference type="SAM" id="Phobius"/>
    </source>
</evidence>
<feature type="transmembrane region" description="Helical" evidence="1">
    <location>
        <begin position="138"/>
        <end position="161"/>
    </location>
</feature>
<gene>
    <name evidence="2" type="ORF">Fcan01_11614</name>
</gene>
<feature type="transmembrane region" description="Helical" evidence="1">
    <location>
        <begin position="257"/>
        <end position="279"/>
    </location>
</feature>
<proteinExistence type="predicted"/>
<sequence length="356" mass="40357">MMVVTKLMWTSLDLFEKSYRYMWTNPMEWNSTRGKFQHNKLSAALLPWVGSILSIILSGGGPTLILLCSQLFGYINLPLRELIISVVIMVLSWFGVIVEVLLLTLGTTLVSPMNFLIDLERKLTSEYPISTKTGRLDVLGIVLNISVVAFAIYPVTFIFFLTTDLDPLYLFGKYVVNKGPPCLLILTNIARPLVVMPFLQICRLFSILFSGLTVGCHLILSNISWMEATSRIGVPLLARVLINHAILQIVLQSIENAVSSLIAIIMLAGFLLSILFNFTTIKMYHVTPMPLYLFFPAVGILIPMIIQVMLPMLIDVYEGEVVLHRRWRCALWLRRGNIKYLKRRLTGVKVLRMYAE</sequence>
<feature type="transmembrane region" description="Helical" evidence="1">
    <location>
        <begin position="198"/>
        <end position="220"/>
    </location>
</feature>
<keyword evidence="1" id="KW-1133">Transmembrane helix</keyword>
<feature type="non-terminal residue" evidence="2">
    <location>
        <position position="356"/>
    </location>
</feature>
<dbReference type="EMBL" id="LNIX01000005">
    <property type="protein sequence ID" value="OXA53335.1"/>
    <property type="molecule type" value="Genomic_DNA"/>
</dbReference>
<organism evidence="2 3">
    <name type="scientific">Folsomia candida</name>
    <name type="common">Springtail</name>
    <dbReference type="NCBI Taxonomy" id="158441"/>
    <lineage>
        <taxon>Eukaryota</taxon>
        <taxon>Metazoa</taxon>
        <taxon>Ecdysozoa</taxon>
        <taxon>Arthropoda</taxon>
        <taxon>Hexapoda</taxon>
        <taxon>Collembola</taxon>
        <taxon>Entomobryomorpha</taxon>
        <taxon>Isotomoidea</taxon>
        <taxon>Isotomidae</taxon>
        <taxon>Proisotominae</taxon>
        <taxon>Folsomia</taxon>
    </lineage>
</organism>
<feature type="transmembrane region" description="Helical" evidence="1">
    <location>
        <begin position="45"/>
        <end position="72"/>
    </location>
</feature>
<feature type="transmembrane region" description="Helical" evidence="1">
    <location>
        <begin position="291"/>
        <end position="314"/>
    </location>
</feature>
<protein>
    <submittedName>
        <fullName evidence="2">Uncharacterized protein</fullName>
    </submittedName>
</protein>
<name>A0A226E6W0_FOLCA</name>